<dbReference type="Pfam" id="PF00092">
    <property type="entry name" value="VWA"/>
    <property type="match status" value="1"/>
</dbReference>
<dbReference type="Pfam" id="PF00084">
    <property type="entry name" value="Sushi"/>
    <property type="match status" value="3"/>
</dbReference>
<feature type="domain" description="Sushi" evidence="22">
    <location>
        <begin position="238"/>
        <end position="295"/>
    </location>
</feature>
<dbReference type="GO" id="GO:0004252">
    <property type="term" value="F:serine-type endopeptidase activity"/>
    <property type="evidence" value="ECO:0007669"/>
    <property type="project" value="InterPro"/>
</dbReference>
<evidence type="ECO:0000256" key="4">
    <source>
        <dbReference type="ARBA" id="ARBA00004613"/>
    </source>
</evidence>
<keyword evidence="12" id="KW-0720">Serine protease</keyword>
<dbReference type="GO" id="GO:0045087">
    <property type="term" value="P:innate immune response"/>
    <property type="evidence" value="ECO:0007669"/>
    <property type="project" value="UniProtKB-KW"/>
</dbReference>
<dbReference type="OrthoDB" id="6127264at2759"/>
<dbReference type="CDD" id="cd00190">
    <property type="entry name" value="Tryp_SPc"/>
    <property type="match status" value="1"/>
</dbReference>
<evidence type="ECO:0000313" key="23">
    <source>
        <dbReference type="Proteomes" id="UP000504632"/>
    </source>
</evidence>
<dbReference type="GO" id="GO:0009986">
    <property type="term" value="C:cell surface"/>
    <property type="evidence" value="ECO:0007669"/>
    <property type="project" value="UniProtKB-SubCell"/>
</dbReference>
<dbReference type="PROSITE" id="PS50234">
    <property type="entry name" value="VWFA"/>
    <property type="match status" value="1"/>
</dbReference>
<keyword evidence="11" id="KW-0378">Hydrolase</keyword>
<dbReference type="SMART" id="SM00032">
    <property type="entry name" value="CCP"/>
    <property type="match status" value="4"/>
</dbReference>
<dbReference type="InterPro" id="IPR001254">
    <property type="entry name" value="Trypsin_dom"/>
</dbReference>
<feature type="domain" description="Sushi" evidence="22">
    <location>
        <begin position="176"/>
        <end position="235"/>
    </location>
</feature>
<dbReference type="InterPro" id="IPR001314">
    <property type="entry name" value="Peptidase_S1A"/>
</dbReference>
<dbReference type="PANTHER" id="PTHR46393:SF8">
    <property type="entry name" value="COMPLEMENT C2"/>
    <property type="match status" value="1"/>
</dbReference>
<dbReference type="SUPFAM" id="SSF57535">
    <property type="entry name" value="Complement control module/SCR domain"/>
    <property type="match status" value="4"/>
</dbReference>
<comment type="caution">
    <text evidence="18">Lacks conserved residue(s) required for the propagation of feature annotation.</text>
</comment>
<feature type="disulfide bond" evidence="18">
    <location>
        <begin position="266"/>
        <end position="293"/>
    </location>
</feature>
<dbReference type="GeneID" id="115815797"/>
<evidence type="ECO:0000256" key="2">
    <source>
        <dbReference type="ARBA" id="ARBA00001946"/>
    </source>
</evidence>
<keyword evidence="6" id="KW-0399">Innate immunity</keyword>
<evidence type="ECO:0000256" key="11">
    <source>
        <dbReference type="ARBA" id="ARBA00022801"/>
    </source>
</evidence>
<dbReference type="GO" id="GO:0006956">
    <property type="term" value="P:complement activation"/>
    <property type="evidence" value="ECO:0007669"/>
    <property type="project" value="InterPro"/>
</dbReference>
<keyword evidence="5" id="KW-0964">Secreted</keyword>
<dbReference type="GO" id="GO:0070062">
    <property type="term" value="C:extracellular exosome"/>
    <property type="evidence" value="ECO:0007669"/>
    <property type="project" value="TreeGrafter"/>
</dbReference>
<keyword evidence="8" id="KW-0645">Protease</keyword>
<feature type="domain" description="Sushi" evidence="22">
    <location>
        <begin position="108"/>
        <end position="175"/>
    </location>
</feature>
<evidence type="ECO:0000256" key="3">
    <source>
        <dbReference type="ARBA" id="ARBA00004241"/>
    </source>
</evidence>
<feature type="domain" description="Sushi" evidence="22">
    <location>
        <begin position="33"/>
        <end position="93"/>
    </location>
</feature>
<dbReference type="PROSITE" id="PS50240">
    <property type="entry name" value="TRYPSIN_DOM"/>
    <property type="match status" value="1"/>
</dbReference>
<evidence type="ECO:0000313" key="24">
    <source>
        <dbReference type="RefSeq" id="XP_030634668.1"/>
    </source>
</evidence>
<feature type="domain" description="VWFA" evidence="20">
    <location>
        <begin position="342"/>
        <end position="541"/>
    </location>
</feature>
<dbReference type="SMART" id="SM00020">
    <property type="entry name" value="Tryp_SPc"/>
    <property type="match status" value="1"/>
</dbReference>
<dbReference type="PROSITE" id="PS50923">
    <property type="entry name" value="SUSHI"/>
    <property type="match status" value="4"/>
</dbReference>
<dbReference type="InterPro" id="IPR002035">
    <property type="entry name" value="VWF_A"/>
</dbReference>
<evidence type="ECO:0000256" key="19">
    <source>
        <dbReference type="SAM" id="SignalP"/>
    </source>
</evidence>
<evidence type="ECO:0000256" key="17">
    <source>
        <dbReference type="PIRSR" id="PIRSR001154-1"/>
    </source>
</evidence>
<reference evidence="24" key="1">
    <citation type="submission" date="2025-08" db="UniProtKB">
        <authorList>
            <consortium name="RefSeq"/>
        </authorList>
    </citation>
    <scope>IDENTIFICATION</scope>
</reference>
<organism evidence="23 24">
    <name type="scientific">Chanos chanos</name>
    <name type="common">Milkfish</name>
    <name type="synonym">Mugil chanos</name>
    <dbReference type="NCBI Taxonomy" id="29144"/>
    <lineage>
        <taxon>Eukaryota</taxon>
        <taxon>Metazoa</taxon>
        <taxon>Chordata</taxon>
        <taxon>Craniata</taxon>
        <taxon>Vertebrata</taxon>
        <taxon>Euteleostomi</taxon>
        <taxon>Actinopterygii</taxon>
        <taxon>Neopterygii</taxon>
        <taxon>Teleostei</taxon>
        <taxon>Ostariophysi</taxon>
        <taxon>Gonorynchiformes</taxon>
        <taxon>Chanidae</taxon>
        <taxon>Chanos</taxon>
    </lineage>
</organism>
<evidence type="ECO:0000256" key="15">
    <source>
        <dbReference type="ARBA" id="ARBA00023180"/>
    </source>
</evidence>
<dbReference type="CDD" id="cd00033">
    <property type="entry name" value="CCP"/>
    <property type="match status" value="4"/>
</dbReference>
<evidence type="ECO:0000256" key="18">
    <source>
        <dbReference type="PROSITE-ProRule" id="PRU00302"/>
    </source>
</evidence>
<feature type="chain" id="PRO_5026739689" description="C3/C5 convertase" evidence="19">
    <location>
        <begin position="20"/>
        <end position="856"/>
    </location>
</feature>
<keyword evidence="9 19" id="KW-0732">Signal</keyword>
<feature type="active site" description="Charge relay system" evidence="17">
    <location>
        <position position="783"/>
    </location>
</feature>
<dbReference type="SUPFAM" id="SSF50494">
    <property type="entry name" value="Trypsin-like serine proteases"/>
    <property type="match status" value="1"/>
</dbReference>
<evidence type="ECO:0000256" key="16">
    <source>
        <dbReference type="ARBA" id="ARBA00029636"/>
    </source>
</evidence>
<feature type="active site" description="Charge relay system" evidence="17">
    <location>
        <position position="605"/>
    </location>
</feature>
<dbReference type="RefSeq" id="XP_030634668.1">
    <property type="nucleotide sequence ID" value="XM_030778808.1"/>
</dbReference>
<proteinExistence type="predicted"/>
<dbReference type="InterPro" id="IPR043504">
    <property type="entry name" value="Peptidase_S1_PA_chymotrypsin"/>
</dbReference>
<dbReference type="Proteomes" id="UP000504632">
    <property type="component" value="Chromosome 6"/>
</dbReference>
<dbReference type="InterPro" id="IPR011360">
    <property type="entry name" value="Compl_C2_B"/>
</dbReference>
<dbReference type="InterPro" id="IPR000436">
    <property type="entry name" value="Sushi_SCR_CCP_dom"/>
</dbReference>
<dbReference type="Pfam" id="PF00089">
    <property type="entry name" value="Trypsin"/>
    <property type="match status" value="1"/>
</dbReference>
<dbReference type="PROSITE" id="PS00134">
    <property type="entry name" value="TRYPSIN_HIS"/>
    <property type="match status" value="1"/>
</dbReference>
<dbReference type="Gene3D" id="2.40.10.10">
    <property type="entry name" value="Trypsin-like serine proteases"/>
    <property type="match status" value="2"/>
</dbReference>
<comment type="subcellular location">
    <subcellularLocation>
        <location evidence="3">Cell surface</location>
    </subcellularLocation>
    <subcellularLocation>
        <location evidence="4">Secreted</location>
    </subcellularLocation>
</comment>
<dbReference type="InterPro" id="IPR036465">
    <property type="entry name" value="vWFA_dom_sf"/>
</dbReference>
<dbReference type="SUPFAM" id="SSF53300">
    <property type="entry name" value="vWA-like"/>
    <property type="match status" value="1"/>
</dbReference>
<dbReference type="Gene3D" id="2.10.70.10">
    <property type="entry name" value="Complement Module, domain 1"/>
    <property type="match status" value="4"/>
</dbReference>
<evidence type="ECO:0000256" key="14">
    <source>
        <dbReference type="ARBA" id="ARBA00023157"/>
    </source>
</evidence>
<dbReference type="PIRSF" id="PIRSF001154">
    <property type="entry name" value="Compl_C2_B"/>
    <property type="match status" value="1"/>
</dbReference>
<evidence type="ECO:0000256" key="7">
    <source>
        <dbReference type="ARBA" id="ARBA00022659"/>
    </source>
</evidence>
<protein>
    <recommendedName>
        <fullName evidence="16">C3/C5 convertase</fullName>
    </recommendedName>
</protein>
<sequence>MHSPVTLLIYALCFTVVEAQIPNPYEYDYEDNKKCPLTESIRGGTVSYSAGGEQGSVLTYHCKDGYEPHPVRQRTCSPEGVWIEQVSLVICQEKEGDYDYGDYEVEVKNCSMSEVIEGGNVSYSNLGFEGSMLTYHCQAGYYPYPVSQKICNSEGQWSAMGLPFGKPVTKAKCKEVFCPAQLQLDNGEIWPRQQWFQVGEQQNFSCQDGFVLLGSAQRNCTQWGTWTGSTPVCDNQVDDCQNPGTPPGATRSGERFRTGEKVQYRCHAGLDLLGSSERVCLESREWSGSEPRCLAQYAFDSPSSVAQAMGGSLSGVMDVSSPEFKKKESFGRTFNMADGRINVFILLDTSGSITQKHFDEARDATASLIRKLDSYEVTMKFHIISYASQPKDIVNIQDPSSDNVEYVLDKLQKFNHTSHGQKRGTNLYSALSKVYEAMVFLKAQNSSKFSETQNVILIETDGHLNMGAHPKSVLEKIRDLMGYKTSENDNTKEDLLDVYVFGIGDSVNKKQLNAISSSKRKEKHFFILKDYKQLGEVFNKMISDTAVTTCGIAQEAISKDSSEKSSKKTYTRPWHVQVYWDDLSKKSTTCQGSILTEKWVITAAHCLMKPQDGLSVNATSDKVTVKHGNGSVRARSLHLHPRYNIHGLKAKNVKEFYDYDVALIEVDDIKLSWKARPICLPCTKPSNQALKLSQDSTCEKHKSSLLHLDETQAHFISRVSKDEYTRMQTHIQRGVNRQDCIEKASTTFSSDNQASLTEVVTDRFMCTGGSSSYKDAISCKGDSGGALFLRKGMRYFQVGVLSWGTKDVCDSKGKGRTHRADDPPQDARDFHIDLFSIMPWLKHHLGQEMEFLPMDG</sequence>
<dbReference type="Gene3D" id="3.40.50.410">
    <property type="entry name" value="von Willebrand factor, type A domain"/>
    <property type="match status" value="1"/>
</dbReference>
<dbReference type="GO" id="GO:0009617">
    <property type="term" value="P:response to bacterium"/>
    <property type="evidence" value="ECO:0007669"/>
    <property type="project" value="TreeGrafter"/>
</dbReference>
<feature type="domain" description="Peptidase S1" evidence="21">
    <location>
        <begin position="557"/>
        <end position="846"/>
    </location>
</feature>
<evidence type="ECO:0000256" key="5">
    <source>
        <dbReference type="ARBA" id="ARBA00022525"/>
    </source>
</evidence>
<dbReference type="PRINTS" id="PR00722">
    <property type="entry name" value="CHYMOTRYPSIN"/>
</dbReference>
<evidence type="ECO:0000256" key="13">
    <source>
        <dbReference type="ARBA" id="ARBA00022859"/>
    </source>
</evidence>
<name>A0A6J2VRT8_CHACN</name>
<feature type="active site" description="Charge relay system" evidence="17">
    <location>
        <position position="660"/>
    </location>
</feature>
<comment type="cofactor">
    <cofactor evidence="1">
        <name>Mn(2+)</name>
        <dbReference type="ChEBI" id="CHEBI:29035"/>
    </cofactor>
</comment>
<keyword evidence="23" id="KW-1185">Reference proteome</keyword>
<dbReference type="AlphaFoldDB" id="A0A6J2VRT8"/>
<keyword evidence="15" id="KW-0325">Glycoprotein</keyword>
<dbReference type="FunCoup" id="A0A6J2VRT8">
    <property type="interactions" value="5"/>
</dbReference>
<dbReference type="InParanoid" id="A0A6J2VRT8"/>
<dbReference type="InterPro" id="IPR009003">
    <property type="entry name" value="Peptidase_S1_PA"/>
</dbReference>
<keyword evidence="14 18" id="KW-1015">Disulfide bond</keyword>
<evidence type="ECO:0000256" key="12">
    <source>
        <dbReference type="ARBA" id="ARBA00022825"/>
    </source>
</evidence>
<evidence type="ECO:0000256" key="10">
    <source>
        <dbReference type="ARBA" id="ARBA00022737"/>
    </source>
</evidence>
<dbReference type="InterPro" id="IPR018114">
    <property type="entry name" value="TRYPSIN_HIS"/>
</dbReference>
<evidence type="ECO:0000256" key="1">
    <source>
        <dbReference type="ARBA" id="ARBA00001936"/>
    </source>
</evidence>
<keyword evidence="13" id="KW-0391">Immunity</keyword>
<keyword evidence="10" id="KW-0677">Repeat</keyword>
<comment type="cofactor">
    <cofactor evidence="2">
        <name>Mg(2+)</name>
        <dbReference type="ChEBI" id="CHEBI:18420"/>
    </cofactor>
</comment>
<evidence type="ECO:0000256" key="8">
    <source>
        <dbReference type="ARBA" id="ARBA00022670"/>
    </source>
</evidence>
<evidence type="ECO:0000259" key="21">
    <source>
        <dbReference type="PROSITE" id="PS50240"/>
    </source>
</evidence>
<dbReference type="InterPro" id="IPR035976">
    <property type="entry name" value="Sushi/SCR/CCP_sf"/>
</dbReference>
<feature type="disulfide bond" evidence="18">
    <location>
        <begin position="206"/>
        <end position="233"/>
    </location>
</feature>
<dbReference type="PANTHER" id="PTHR46393">
    <property type="entry name" value="SUSHI DOMAIN-CONTAINING PROTEIN"/>
    <property type="match status" value="1"/>
</dbReference>
<dbReference type="SMART" id="SM00327">
    <property type="entry name" value="VWA"/>
    <property type="match status" value="1"/>
</dbReference>
<evidence type="ECO:0000259" key="22">
    <source>
        <dbReference type="PROSITE" id="PS50923"/>
    </source>
</evidence>
<keyword evidence="7 18" id="KW-0768">Sushi</keyword>
<accession>A0A6J2VRT8</accession>
<evidence type="ECO:0000256" key="6">
    <source>
        <dbReference type="ARBA" id="ARBA00022588"/>
    </source>
</evidence>
<evidence type="ECO:0000256" key="9">
    <source>
        <dbReference type="ARBA" id="ARBA00022729"/>
    </source>
</evidence>
<dbReference type="GO" id="GO:0006508">
    <property type="term" value="P:proteolysis"/>
    <property type="evidence" value="ECO:0007669"/>
    <property type="project" value="UniProtKB-KW"/>
</dbReference>
<gene>
    <name evidence="24" type="primary">si:ch1073-280e3.1</name>
</gene>
<evidence type="ECO:0000259" key="20">
    <source>
        <dbReference type="PROSITE" id="PS50234"/>
    </source>
</evidence>
<feature type="signal peptide" evidence="19">
    <location>
        <begin position="1"/>
        <end position="19"/>
    </location>
</feature>